<dbReference type="SUPFAM" id="SSF52540">
    <property type="entry name" value="P-loop containing nucleoside triphosphate hydrolases"/>
    <property type="match status" value="1"/>
</dbReference>
<comment type="caution">
    <text evidence="6">The sequence shown here is derived from an EMBL/GenBank/DDBJ whole genome shotgun (WGS) entry which is preliminary data.</text>
</comment>
<dbReference type="Proteomes" id="UP001172055">
    <property type="component" value="Unassembled WGS sequence"/>
</dbReference>
<comment type="similarity">
    <text evidence="1">Belongs to the ABC transporter superfamily.</text>
</comment>
<dbReference type="PROSITE" id="PS50893">
    <property type="entry name" value="ABC_TRANSPORTER_2"/>
    <property type="match status" value="1"/>
</dbReference>
<proteinExistence type="inferred from homology"/>
<keyword evidence="7" id="KW-1185">Reference proteome</keyword>
<name>A0ABT8N363_9BACL</name>
<evidence type="ECO:0000256" key="4">
    <source>
        <dbReference type="ARBA" id="ARBA00022840"/>
    </source>
</evidence>
<evidence type="ECO:0000313" key="7">
    <source>
        <dbReference type="Proteomes" id="UP001172055"/>
    </source>
</evidence>
<dbReference type="InterPro" id="IPR027417">
    <property type="entry name" value="P-loop_NTPase"/>
</dbReference>
<dbReference type="Gene3D" id="3.40.50.300">
    <property type="entry name" value="P-loop containing nucleotide triphosphate hydrolases"/>
    <property type="match status" value="1"/>
</dbReference>
<keyword evidence="2" id="KW-0813">Transport</keyword>
<gene>
    <name evidence="6" type="ORF">QWY14_10975</name>
</gene>
<feature type="domain" description="ABC transporter" evidence="5">
    <location>
        <begin position="5"/>
        <end position="233"/>
    </location>
</feature>
<reference evidence="6 7" key="1">
    <citation type="submission" date="2023-06" db="EMBL/GenBank/DDBJ databases">
        <title>Novel species in genus Planococcus.</title>
        <authorList>
            <person name="Ning S."/>
        </authorList>
    </citation>
    <scope>NUCLEOTIDE SEQUENCE [LARGE SCALE GENOMIC DNA]</scope>
    <source>
        <strain evidence="6 7">N028</strain>
    </source>
</reference>
<protein>
    <submittedName>
        <fullName evidence="6">ABC transporter ATP-binding protein</fullName>
    </submittedName>
</protein>
<dbReference type="PANTHER" id="PTHR42711:SF5">
    <property type="entry name" value="ABC TRANSPORTER ATP-BINDING PROTEIN NATA"/>
    <property type="match status" value="1"/>
</dbReference>
<evidence type="ECO:0000256" key="2">
    <source>
        <dbReference type="ARBA" id="ARBA00022448"/>
    </source>
</evidence>
<dbReference type="GO" id="GO:0005524">
    <property type="term" value="F:ATP binding"/>
    <property type="evidence" value="ECO:0007669"/>
    <property type="project" value="UniProtKB-KW"/>
</dbReference>
<accession>A0ABT8N363</accession>
<dbReference type="SMART" id="SM00382">
    <property type="entry name" value="AAA"/>
    <property type="match status" value="1"/>
</dbReference>
<evidence type="ECO:0000256" key="3">
    <source>
        <dbReference type="ARBA" id="ARBA00022741"/>
    </source>
</evidence>
<evidence type="ECO:0000256" key="1">
    <source>
        <dbReference type="ARBA" id="ARBA00005417"/>
    </source>
</evidence>
<dbReference type="InterPro" id="IPR003439">
    <property type="entry name" value="ABC_transporter-like_ATP-bd"/>
</dbReference>
<dbReference type="PANTHER" id="PTHR42711">
    <property type="entry name" value="ABC TRANSPORTER ATP-BINDING PROTEIN"/>
    <property type="match status" value="1"/>
</dbReference>
<dbReference type="InterPro" id="IPR050763">
    <property type="entry name" value="ABC_transporter_ATP-binding"/>
</dbReference>
<evidence type="ECO:0000313" key="6">
    <source>
        <dbReference type="EMBL" id="MDN7242326.1"/>
    </source>
</evidence>
<dbReference type="CDD" id="cd03230">
    <property type="entry name" value="ABC_DR_subfamily_A"/>
    <property type="match status" value="1"/>
</dbReference>
<dbReference type="EMBL" id="JAUJWV010000001">
    <property type="protein sequence ID" value="MDN7242326.1"/>
    <property type="molecule type" value="Genomic_DNA"/>
</dbReference>
<keyword evidence="3" id="KW-0547">Nucleotide-binding</keyword>
<evidence type="ECO:0000259" key="5">
    <source>
        <dbReference type="PROSITE" id="PS50893"/>
    </source>
</evidence>
<dbReference type="RefSeq" id="WP_301723837.1">
    <property type="nucleotide sequence ID" value="NZ_JAUJWV010000001.1"/>
</dbReference>
<dbReference type="InterPro" id="IPR003593">
    <property type="entry name" value="AAA+_ATPase"/>
</dbReference>
<keyword evidence="4 6" id="KW-0067">ATP-binding</keyword>
<organism evidence="6 7">
    <name type="scientific">Planococcus shixiaomingii</name>
    <dbReference type="NCBI Taxonomy" id="3058393"/>
    <lineage>
        <taxon>Bacteria</taxon>
        <taxon>Bacillati</taxon>
        <taxon>Bacillota</taxon>
        <taxon>Bacilli</taxon>
        <taxon>Bacillales</taxon>
        <taxon>Caryophanaceae</taxon>
        <taxon>Planococcus</taxon>
    </lineage>
</organism>
<dbReference type="Pfam" id="PF00005">
    <property type="entry name" value="ABC_tran"/>
    <property type="match status" value="1"/>
</dbReference>
<sequence length="310" mass="34011">METLIEVKGLAKSFGKQLVLKNVNFRVNTGEIIGLLGPNGAGKTTFIRLLNGVIKPDAGTILVNGMDPAIDGDGIRKISGIVTESAGLYHQLSGKENLEFFADLYGVKEKDRAEELLRLFDLEAHQHKQVGKYSTGMRKRLALAKALLHKPEILFLDEPTNGLDPDGVEQVLSYLKKYNEETGTTIIICSHVLHQLEKICDSFAFIEQGTIAEQGTLEELEDKYVGVLTVNVSTTFQPLHETFLGFPCRPASGSMVAFDLPSKHAVPELLQGLLKTDAVFSVIPANNDLQSIYFQVRGKANGIIHQQSAH</sequence>